<name>A0A024UNL0_9STRA</name>
<dbReference type="EMBL" id="KI913954">
    <property type="protein sequence ID" value="ETW07402.1"/>
    <property type="molecule type" value="Genomic_DNA"/>
</dbReference>
<dbReference type="AlphaFoldDB" id="A0A024UNL0"/>
<organism evidence="1">
    <name type="scientific">Aphanomyces invadans</name>
    <dbReference type="NCBI Taxonomy" id="157072"/>
    <lineage>
        <taxon>Eukaryota</taxon>
        <taxon>Sar</taxon>
        <taxon>Stramenopiles</taxon>
        <taxon>Oomycota</taxon>
        <taxon>Saprolegniomycetes</taxon>
        <taxon>Saprolegniales</taxon>
        <taxon>Verrucalvaceae</taxon>
        <taxon>Aphanomyces</taxon>
    </lineage>
</organism>
<dbReference type="VEuPathDB" id="FungiDB:H310_01927"/>
<protein>
    <submittedName>
        <fullName evidence="1">Uncharacterized protein</fullName>
    </submittedName>
</protein>
<sequence>MAAAAAASNDTTTNQPQTVIAKEVDEVMEIFPVHTAAPVEGELPVPLVGHRSVIKADLAYSVVASPIPAVPIVKRLQ</sequence>
<dbReference type="RefSeq" id="XP_008863495.1">
    <property type="nucleotide sequence ID" value="XM_008865273.1"/>
</dbReference>
<proteinExistence type="predicted"/>
<accession>A0A024UNL0</accession>
<reference evidence="1" key="1">
    <citation type="submission" date="2013-12" db="EMBL/GenBank/DDBJ databases">
        <title>The Genome Sequence of Aphanomyces invadans NJM9701.</title>
        <authorList>
            <consortium name="The Broad Institute Genomics Platform"/>
            <person name="Russ C."/>
            <person name="Tyler B."/>
            <person name="van West P."/>
            <person name="Dieguez-Uribeondo J."/>
            <person name="Young S.K."/>
            <person name="Zeng Q."/>
            <person name="Gargeya S."/>
            <person name="Fitzgerald M."/>
            <person name="Abouelleil A."/>
            <person name="Alvarado L."/>
            <person name="Chapman S.B."/>
            <person name="Gainer-Dewar J."/>
            <person name="Goldberg J."/>
            <person name="Griggs A."/>
            <person name="Gujja S."/>
            <person name="Hansen M."/>
            <person name="Howarth C."/>
            <person name="Imamovic A."/>
            <person name="Ireland A."/>
            <person name="Larimer J."/>
            <person name="McCowan C."/>
            <person name="Murphy C."/>
            <person name="Pearson M."/>
            <person name="Poon T.W."/>
            <person name="Priest M."/>
            <person name="Roberts A."/>
            <person name="Saif S."/>
            <person name="Shea T."/>
            <person name="Sykes S."/>
            <person name="Wortman J."/>
            <person name="Nusbaum C."/>
            <person name="Birren B."/>
        </authorList>
    </citation>
    <scope>NUCLEOTIDE SEQUENCE [LARGE SCALE GENOMIC DNA]</scope>
    <source>
        <strain evidence="1">NJM9701</strain>
    </source>
</reference>
<evidence type="ECO:0000313" key="1">
    <source>
        <dbReference type="EMBL" id="ETW07402.1"/>
    </source>
</evidence>
<dbReference type="GeneID" id="20078977"/>
<gene>
    <name evidence="1" type="ORF">H310_01927</name>
</gene>